<evidence type="ECO:0000256" key="1">
    <source>
        <dbReference type="SAM" id="MobiDB-lite"/>
    </source>
</evidence>
<reference evidence="2" key="1">
    <citation type="submission" date="2021-06" db="EMBL/GenBank/DDBJ databases">
        <authorList>
            <person name="Kallberg Y."/>
            <person name="Tangrot J."/>
            <person name="Rosling A."/>
        </authorList>
    </citation>
    <scope>NUCLEOTIDE SEQUENCE</scope>
    <source>
        <strain evidence="2">UK204</strain>
    </source>
</reference>
<name>A0A9N8ZNW4_9GLOM</name>
<evidence type="ECO:0000313" key="2">
    <source>
        <dbReference type="EMBL" id="CAG8501897.1"/>
    </source>
</evidence>
<protein>
    <submittedName>
        <fullName evidence="2">1300_t:CDS:1</fullName>
    </submittedName>
</protein>
<organism evidence="2 3">
    <name type="scientific">Funneliformis caledonium</name>
    <dbReference type="NCBI Taxonomy" id="1117310"/>
    <lineage>
        <taxon>Eukaryota</taxon>
        <taxon>Fungi</taxon>
        <taxon>Fungi incertae sedis</taxon>
        <taxon>Mucoromycota</taxon>
        <taxon>Glomeromycotina</taxon>
        <taxon>Glomeromycetes</taxon>
        <taxon>Glomerales</taxon>
        <taxon>Glomeraceae</taxon>
        <taxon>Funneliformis</taxon>
    </lineage>
</organism>
<keyword evidence="3" id="KW-1185">Reference proteome</keyword>
<comment type="caution">
    <text evidence="2">The sequence shown here is derived from an EMBL/GenBank/DDBJ whole genome shotgun (WGS) entry which is preliminary data.</text>
</comment>
<dbReference type="Proteomes" id="UP000789570">
    <property type="component" value="Unassembled WGS sequence"/>
</dbReference>
<dbReference type="EMBL" id="CAJVPQ010000677">
    <property type="protein sequence ID" value="CAG8501897.1"/>
    <property type="molecule type" value="Genomic_DNA"/>
</dbReference>
<dbReference type="AlphaFoldDB" id="A0A9N8ZNW4"/>
<evidence type="ECO:0000313" key="3">
    <source>
        <dbReference type="Proteomes" id="UP000789570"/>
    </source>
</evidence>
<accession>A0A9N8ZNW4</accession>
<gene>
    <name evidence="2" type="ORF">FCALED_LOCUS3748</name>
</gene>
<sequence length="119" mass="13156">MKNHKVREVNKFTVVLEYAERGTLNFYLIEVKISVSISISKRCGCGVISSRFALSHVAFSAPSSIERHSSLMKRQSSSADSTWIASDEKHASLFKRQSSKTASKKVAKSSNGEADLPMM</sequence>
<proteinExistence type="predicted"/>
<feature type="region of interest" description="Disordered" evidence="1">
    <location>
        <begin position="94"/>
        <end position="119"/>
    </location>
</feature>